<dbReference type="InterPro" id="IPR011053">
    <property type="entry name" value="Single_hybrid_motif"/>
</dbReference>
<keyword evidence="1" id="KW-0092">Biotin</keyword>
<gene>
    <name evidence="3" type="ORF">A2V47_08025</name>
</gene>
<name>A0A1F5A8R9_9BACT</name>
<dbReference type="PROSITE" id="PS50968">
    <property type="entry name" value="BIOTINYL_LIPOYL"/>
    <property type="match status" value="1"/>
</dbReference>
<dbReference type="PANTHER" id="PTHR45266:SF3">
    <property type="entry name" value="OXALOACETATE DECARBOXYLASE ALPHA CHAIN"/>
    <property type="match status" value="1"/>
</dbReference>
<comment type="caution">
    <text evidence="3">The sequence shown here is derived from an EMBL/GenBank/DDBJ whole genome shotgun (WGS) entry which is preliminary data.</text>
</comment>
<dbReference type="AlphaFoldDB" id="A0A1F5A8R9"/>
<evidence type="ECO:0000259" key="2">
    <source>
        <dbReference type="PROSITE" id="PS50968"/>
    </source>
</evidence>
<protein>
    <recommendedName>
        <fullName evidence="2">Lipoyl-binding domain-containing protein</fullName>
    </recommendedName>
</protein>
<dbReference type="Proteomes" id="UP000177701">
    <property type="component" value="Unassembled WGS sequence"/>
</dbReference>
<dbReference type="PROSITE" id="PS00188">
    <property type="entry name" value="BIOTIN"/>
    <property type="match status" value="1"/>
</dbReference>
<evidence type="ECO:0000313" key="3">
    <source>
        <dbReference type="EMBL" id="OGD14950.1"/>
    </source>
</evidence>
<dbReference type="Pfam" id="PF00364">
    <property type="entry name" value="Biotin_lipoyl"/>
    <property type="match status" value="1"/>
</dbReference>
<dbReference type="EMBL" id="MEYH01000071">
    <property type="protein sequence ID" value="OGD14950.1"/>
    <property type="molecule type" value="Genomic_DNA"/>
</dbReference>
<dbReference type="Gene3D" id="2.40.50.100">
    <property type="match status" value="1"/>
</dbReference>
<organism evidence="3 4">
    <name type="scientific">Candidatus Sediminicultor quintus</name>
    <dbReference type="NCBI Taxonomy" id="1797291"/>
    <lineage>
        <taxon>Bacteria</taxon>
        <taxon>Pseudomonadati</taxon>
        <taxon>Atribacterota</taxon>
        <taxon>Candidatus Phoenicimicrobiia</taxon>
        <taxon>Candidatus Pheonicimicrobiales</taxon>
        <taxon>Candidatus Phoenicimicrobiaceae</taxon>
        <taxon>Candidatus Sediminicultor</taxon>
    </lineage>
</organism>
<dbReference type="SUPFAM" id="SSF51230">
    <property type="entry name" value="Single hybrid motif"/>
    <property type="match status" value="1"/>
</dbReference>
<dbReference type="FunFam" id="2.40.50.100:FF:000003">
    <property type="entry name" value="Acetyl-CoA carboxylase biotin carboxyl carrier protein"/>
    <property type="match status" value="1"/>
</dbReference>
<dbReference type="InterPro" id="IPR000089">
    <property type="entry name" value="Biotin_lipoyl"/>
</dbReference>
<proteinExistence type="predicted"/>
<evidence type="ECO:0000256" key="1">
    <source>
        <dbReference type="ARBA" id="ARBA00023267"/>
    </source>
</evidence>
<dbReference type="STRING" id="1797291.A2V47_08025"/>
<dbReference type="InterPro" id="IPR050709">
    <property type="entry name" value="Biotin_Carboxyl_Carrier/Decarb"/>
</dbReference>
<accession>A0A1F5A8R9</accession>
<feature type="domain" description="Lipoyl-binding" evidence="2">
    <location>
        <begin position="56"/>
        <end position="137"/>
    </location>
</feature>
<evidence type="ECO:0000313" key="4">
    <source>
        <dbReference type="Proteomes" id="UP000177701"/>
    </source>
</evidence>
<reference evidence="3 4" key="1">
    <citation type="journal article" date="2016" name="Nat. Commun.">
        <title>Thousands of microbial genomes shed light on interconnected biogeochemical processes in an aquifer system.</title>
        <authorList>
            <person name="Anantharaman K."/>
            <person name="Brown C.T."/>
            <person name="Hug L.A."/>
            <person name="Sharon I."/>
            <person name="Castelle C.J."/>
            <person name="Probst A.J."/>
            <person name="Thomas B.C."/>
            <person name="Singh A."/>
            <person name="Wilkins M.J."/>
            <person name="Karaoz U."/>
            <person name="Brodie E.L."/>
            <person name="Williams K.H."/>
            <person name="Hubbard S.S."/>
            <person name="Banfield J.F."/>
        </authorList>
    </citation>
    <scope>NUCLEOTIDE SEQUENCE [LARGE SCALE GENOMIC DNA]</scope>
</reference>
<dbReference type="InterPro" id="IPR001882">
    <property type="entry name" value="Biotin_BS"/>
</dbReference>
<dbReference type="CDD" id="cd06850">
    <property type="entry name" value="biotinyl_domain"/>
    <property type="match status" value="1"/>
</dbReference>
<dbReference type="PANTHER" id="PTHR45266">
    <property type="entry name" value="OXALOACETATE DECARBOXYLASE ALPHA CHAIN"/>
    <property type="match status" value="1"/>
</dbReference>
<sequence>MRKFLIKVDGKAYEVEVEEVGGNESSAGTISVPQPVVTKVKEESVSQKVVKSSSNPAPAKTPTAAVAGEEIVAPMPGKILQLKVSEGDIVKDGDTLLILEAMKMENEIVANASGNIKKINVAANDMVDTGDVLMVIG</sequence>